<evidence type="ECO:0000313" key="2">
    <source>
        <dbReference type="EMBL" id="KAJ7080920.1"/>
    </source>
</evidence>
<feature type="region of interest" description="Disordered" evidence="1">
    <location>
        <begin position="105"/>
        <end position="130"/>
    </location>
</feature>
<dbReference type="AlphaFoldDB" id="A0AAD6TVA8"/>
<organism evidence="2 3">
    <name type="scientific">Mycena belliarum</name>
    <dbReference type="NCBI Taxonomy" id="1033014"/>
    <lineage>
        <taxon>Eukaryota</taxon>
        <taxon>Fungi</taxon>
        <taxon>Dikarya</taxon>
        <taxon>Basidiomycota</taxon>
        <taxon>Agaricomycotina</taxon>
        <taxon>Agaricomycetes</taxon>
        <taxon>Agaricomycetidae</taxon>
        <taxon>Agaricales</taxon>
        <taxon>Marasmiineae</taxon>
        <taxon>Mycenaceae</taxon>
        <taxon>Mycena</taxon>
    </lineage>
</organism>
<dbReference type="EMBL" id="JARJCN010000052">
    <property type="protein sequence ID" value="KAJ7080920.1"/>
    <property type="molecule type" value="Genomic_DNA"/>
</dbReference>
<reference evidence="2" key="1">
    <citation type="submission" date="2023-03" db="EMBL/GenBank/DDBJ databases">
        <title>Massive genome expansion in bonnet fungi (Mycena s.s.) driven by repeated elements and novel gene families across ecological guilds.</title>
        <authorList>
            <consortium name="Lawrence Berkeley National Laboratory"/>
            <person name="Harder C.B."/>
            <person name="Miyauchi S."/>
            <person name="Viragh M."/>
            <person name="Kuo A."/>
            <person name="Thoen E."/>
            <person name="Andreopoulos B."/>
            <person name="Lu D."/>
            <person name="Skrede I."/>
            <person name="Drula E."/>
            <person name="Henrissat B."/>
            <person name="Morin E."/>
            <person name="Kohler A."/>
            <person name="Barry K."/>
            <person name="LaButti K."/>
            <person name="Morin E."/>
            <person name="Salamov A."/>
            <person name="Lipzen A."/>
            <person name="Mereny Z."/>
            <person name="Hegedus B."/>
            <person name="Baldrian P."/>
            <person name="Stursova M."/>
            <person name="Weitz H."/>
            <person name="Taylor A."/>
            <person name="Grigoriev I.V."/>
            <person name="Nagy L.G."/>
            <person name="Martin F."/>
            <person name="Kauserud H."/>
        </authorList>
    </citation>
    <scope>NUCLEOTIDE SEQUENCE</scope>
    <source>
        <strain evidence="2">CBHHK173m</strain>
    </source>
</reference>
<keyword evidence="3" id="KW-1185">Reference proteome</keyword>
<feature type="compositionally biased region" description="Basic and acidic residues" evidence="1">
    <location>
        <begin position="357"/>
        <end position="372"/>
    </location>
</feature>
<proteinExistence type="predicted"/>
<feature type="compositionally biased region" description="Basic residues" evidence="1">
    <location>
        <begin position="1"/>
        <end position="22"/>
    </location>
</feature>
<evidence type="ECO:0000256" key="1">
    <source>
        <dbReference type="SAM" id="MobiDB-lite"/>
    </source>
</evidence>
<name>A0AAD6TVA8_9AGAR</name>
<feature type="region of interest" description="Disordered" evidence="1">
    <location>
        <begin position="1"/>
        <end position="37"/>
    </location>
</feature>
<comment type="caution">
    <text evidence="2">The sequence shown here is derived from an EMBL/GenBank/DDBJ whole genome shotgun (WGS) entry which is preliminary data.</text>
</comment>
<feature type="compositionally biased region" description="Basic and acidic residues" evidence="1">
    <location>
        <begin position="301"/>
        <end position="310"/>
    </location>
</feature>
<sequence length="387" mass="42645">MKGHSPRARHFGKRVATFKRQRVGSESGGRGPTHIARSGGLRCHKPLMFKESVNVHACGAVSPSLNLSLHVYVLQFSESRFPIPDSRFSIQSYALSADSRASTSAFGSTARAPPASHSRHAGACRRGDGDVGVENTTKLKLGMGWGTKRGMVGWGKEERRGCGEGGRELVRAEHGEQDRTATARAPNGQRRLQGANVHREDVNTGREREKGGTRMDAGRADVTSDKTRRIRRGGMQRRRLWTIRDARWSDQARFDDRANNASRQDERGARAREAARARGVLIRGRKIRGARGIGTLRAAMERGHGARDTSRSTPVNAMNEMHGGGASRNESCETRVIERDQPQASADEMGWGNGCETPRRRGDQDPRTVRNRENRRRTGTGRAGEQA</sequence>
<accession>A0AAD6TVA8</accession>
<feature type="compositionally biased region" description="Basic and acidic residues" evidence="1">
    <location>
        <begin position="330"/>
        <end position="341"/>
    </location>
</feature>
<protein>
    <submittedName>
        <fullName evidence="2">Uncharacterized protein</fullName>
    </submittedName>
</protein>
<gene>
    <name evidence="2" type="ORF">B0H15DRAFT_803847</name>
</gene>
<feature type="region of interest" description="Disordered" evidence="1">
    <location>
        <begin position="201"/>
        <end position="226"/>
    </location>
</feature>
<dbReference type="Proteomes" id="UP001222325">
    <property type="component" value="Unassembled WGS sequence"/>
</dbReference>
<evidence type="ECO:0000313" key="3">
    <source>
        <dbReference type="Proteomes" id="UP001222325"/>
    </source>
</evidence>
<feature type="region of interest" description="Disordered" evidence="1">
    <location>
        <begin position="301"/>
        <end position="387"/>
    </location>
</feature>